<organism evidence="2 3">
    <name type="scientific">Chara braunii</name>
    <name type="common">Braun's stonewort</name>
    <dbReference type="NCBI Taxonomy" id="69332"/>
    <lineage>
        <taxon>Eukaryota</taxon>
        <taxon>Viridiplantae</taxon>
        <taxon>Streptophyta</taxon>
        <taxon>Charophyceae</taxon>
        <taxon>Charales</taxon>
        <taxon>Characeae</taxon>
        <taxon>Chara</taxon>
    </lineage>
</organism>
<proteinExistence type="predicted"/>
<dbReference type="EMBL" id="BFEA01000413">
    <property type="protein sequence ID" value="GBG82637.1"/>
    <property type="molecule type" value="Genomic_DNA"/>
</dbReference>
<dbReference type="Gramene" id="GBG82637">
    <property type="protein sequence ID" value="GBG82637"/>
    <property type="gene ID" value="CBR_g35004"/>
</dbReference>
<sequence>MNDYEDKAAEISARQREEETTIRSAETELEKLRLEKSHCLERTRELVNERGDIAIAVLEAKKSCDALDNDCSSLTEGHDVVQDESSWDETSLVNVETPVCELAKAIGQEFGENFIHDRQ</sequence>
<name>A0A388LK37_CHABU</name>
<evidence type="ECO:0000313" key="2">
    <source>
        <dbReference type="EMBL" id="GBG82637.1"/>
    </source>
</evidence>
<dbReference type="PANTHER" id="PTHR38353">
    <property type="entry name" value="TROPOMYOSIN"/>
    <property type="match status" value="1"/>
</dbReference>
<protein>
    <submittedName>
        <fullName evidence="2">Uncharacterized protein</fullName>
    </submittedName>
</protein>
<dbReference type="AlphaFoldDB" id="A0A388LK37"/>
<evidence type="ECO:0000313" key="3">
    <source>
        <dbReference type="Proteomes" id="UP000265515"/>
    </source>
</evidence>
<reference evidence="2 3" key="1">
    <citation type="journal article" date="2018" name="Cell">
        <title>The Chara Genome: Secondary Complexity and Implications for Plant Terrestrialization.</title>
        <authorList>
            <person name="Nishiyama T."/>
            <person name="Sakayama H."/>
            <person name="Vries J.D."/>
            <person name="Buschmann H."/>
            <person name="Saint-Marcoux D."/>
            <person name="Ullrich K.K."/>
            <person name="Haas F.B."/>
            <person name="Vanderstraeten L."/>
            <person name="Becker D."/>
            <person name="Lang D."/>
            <person name="Vosolsobe S."/>
            <person name="Rombauts S."/>
            <person name="Wilhelmsson P.K.I."/>
            <person name="Janitza P."/>
            <person name="Kern R."/>
            <person name="Heyl A."/>
            <person name="Rumpler F."/>
            <person name="Villalobos L.I.A.C."/>
            <person name="Clay J.M."/>
            <person name="Skokan R."/>
            <person name="Toyoda A."/>
            <person name="Suzuki Y."/>
            <person name="Kagoshima H."/>
            <person name="Schijlen E."/>
            <person name="Tajeshwar N."/>
            <person name="Catarino B."/>
            <person name="Hetherington A.J."/>
            <person name="Saltykova A."/>
            <person name="Bonnot C."/>
            <person name="Breuninger H."/>
            <person name="Symeonidi A."/>
            <person name="Radhakrishnan G.V."/>
            <person name="Van Nieuwerburgh F."/>
            <person name="Deforce D."/>
            <person name="Chang C."/>
            <person name="Karol K.G."/>
            <person name="Hedrich R."/>
            <person name="Ulvskov P."/>
            <person name="Glockner G."/>
            <person name="Delwiche C.F."/>
            <person name="Petrasek J."/>
            <person name="Van de Peer Y."/>
            <person name="Friml J."/>
            <person name="Beilby M."/>
            <person name="Dolan L."/>
            <person name="Kohara Y."/>
            <person name="Sugano S."/>
            <person name="Fujiyama A."/>
            <person name="Delaux P.-M."/>
            <person name="Quint M."/>
            <person name="TheiBen G."/>
            <person name="Hagemann M."/>
            <person name="Harholt J."/>
            <person name="Dunand C."/>
            <person name="Zachgo S."/>
            <person name="Langdale J."/>
            <person name="Maumus F."/>
            <person name="Straeten D.V.D."/>
            <person name="Gould S.B."/>
            <person name="Rensing S.A."/>
        </authorList>
    </citation>
    <scope>NUCLEOTIDE SEQUENCE [LARGE SCALE GENOMIC DNA]</scope>
    <source>
        <strain evidence="2 3">S276</strain>
    </source>
</reference>
<dbReference type="PANTHER" id="PTHR38353:SF2">
    <property type="entry name" value="TROPOMYOSIN"/>
    <property type="match status" value="1"/>
</dbReference>
<accession>A0A388LK37</accession>
<comment type="caution">
    <text evidence="2">The sequence shown here is derived from an EMBL/GenBank/DDBJ whole genome shotgun (WGS) entry which is preliminary data.</text>
</comment>
<dbReference type="Proteomes" id="UP000265515">
    <property type="component" value="Unassembled WGS sequence"/>
</dbReference>
<dbReference type="OrthoDB" id="1933536at2759"/>
<gene>
    <name evidence="2" type="ORF">CBR_g35004</name>
</gene>
<keyword evidence="3" id="KW-1185">Reference proteome</keyword>
<feature type="region of interest" description="Disordered" evidence="1">
    <location>
        <begin position="1"/>
        <end position="22"/>
    </location>
</feature>
<evidence type="ECO:0000256" key="1">
    <source>
        <dbReference type="SAM" id="MobiDB-lite"/>
    </source>
</evidence>